<reference evidence="8" key="1">
    <citation type="journal article" date="2021" name="Sci. Rep.">
        <title>Diploid genomic architecture of Nitzschia inconspicua, an elite biomass production diatom.</title>
        <authorList>
            <person name="Oliver A."/>
            <person name="Podell S."/>
            <person name="Pinowska A."/>
            <person name="Traller J.C."/>
            <person name="Smith S.R."/>
            <person name="McClure R."/>
            <person name="Beliaev A."/>
            <person name="Bohutskyi P."/>
            <person name="Hill E.A."/>
            <person name="Rabines A."/>
            <person name="Zheng H."/>
            <person name="Allen L.Z."/>
            <person name="Kuo A."/>
            <person name="Grigoriev I.V."/>
            <person name="Allen A.E."/>
            <person name="Hazlebeck D."/>
            <person name="Allen E.E."/>
        </authorList>
    </citation>
    <scope>NUCLEOTIDE SEQUENCE</scope>
    <source>
        <strain evidence="8">Hildebrandi</strain>
    </source>
</reference>
<keyword evidence="9" id="KW-1185">Reference proteome</keyword>
<evidence type="ECO:0000313" key="9">
    <source>
        <dbReference type="Proteomes" id="UP000693970"/>
    </source>
</evidence>
<evidence type="ECO:0000256" key="3">
    <source>
        <dbReference type="ARBA" id="ARBA00022737"/>
    </source>
</evidence>
<dbReference type="EMBL" id="JAGRRH010000006">
    <property type="protein sequence ID" value="KAG7369344.1"/>
    <property type="molecule type" value="Genomic_DNA"/>
</dbReference>
<keyword evidence="3" id="KW-0677">Repeat</keyword>
<proteinExistence type="predicted"/>
<evidence type="ECO:0000313" key="8">
    <source>
        <dbReference type="EMBL" id="KAG7369344.1"/>
    </source>
</evidence>
<comment type="subcellular location">
    <subcellularLocation>
        <location evidence="1">Membrane</location>
    </subcellularLocation>
</comment>
<feature type="region of interest" description="Disordered" evidence="5">
    <location>
        <begin position="71"/>
        <end position="171"/>
    </location>
</feature>
<evidence type="ECO:0000256" key="1">
    <source>
        <dbReference type="ARBA" id="ARBA00004370"/>
    </source>
</evidence>
<sequence length="630" mass="70144">MAKQGPKPGEIPRQVIPLPDPPSECGSIIMSDGSITASVLLPCDGSVQTDTCSTIDLEKQMFHLRAHHSPVPQRIQPPLTTQQPQLSSSSPPSTTPPPLNDRPPSVLKPHRYTASAPATTTRPNQQTVVPSEESIPSSKKRVTLVVSPEETRKENDQSTISTSKRSMEEENDETIQKTKRWCCCSSAVIYALFGIAVTITIVAVGVNLLLYFDRQNKAAVSPSQSPPSTVINFTTPSESPVNEPWPGVFEPTNPSNSSVPEGDIAAMIQGIVTDQFRVDLPEGDPLAPTNRAVQWLIEEAEASSSGNTTQVYNTLEKFSQRFAALVLRYALAAPPSSSSSSSSTLVNATFETIPRRGIDECEWQGITCDDDLMISQIDFSDFALSGTIPNEIKFLQRLTVLDLSNNKLQGSLPNELYDLELMQRVYLYQNRLTGTLSPWIGQWDDLEVLHLSNNRFRGPIPQQLQSDEDRFRPLRYLNLYDNRFTGTIPSNLRLRDLQYLDLGRNVLFGTIPSDIGDTFSSLRWFHIDYNRFSGTIPETIPPMANGRLESFLANHNFLTGRVPDNWVMFNRMFQFKLHENDFDSLGEQNCWFNVFTGGNCVEFTADCAVCTCPNDLFCDRMCAAQQQEGS</sequence>
<dbReference type="Pfam" id="PF00560">
    <property type="entry name" value="LRR_1"/>
    <property type="match status" value="5"/>
</dbReference>
<name>A0A9K3Q5P8_9STRA</name>
<dbReference type="InterPro" id="IPR053038">
    <property type="entry name" value="RLP_Defense"/>
</dbReference>
<feature type="compositionally biased region" description="Low complexity" evidence="5">
    <location>
        <begin position="76"/>
        <end position="92"/>
    </location>
</feature>
<evidence type="ECO:0000256" key="6">
    <source>
        <dbReference type="SAM" id="Phobius"/>
    </source>
</evidence>
<organism evidence="8 9">
    <name type="scientific">Nitzschia inconspicua</name>
    <dbReference type="NCBI Taxonomy" id="303405"/>
    <lineage>
        <taxon>Eukaryota</taxon>
        <taxon>Sar</taxon>
        <taxon>Stramenopiles</taxon>
        <taxon>Ochrophyta</taxon>
        <taxon>Bacillariophyta</taxon>
        <taxon>Bacillariophyceae</taxon>
        <taxon>Bacillariophycidae</taxon>
        <taxon>Bacillariales</taxon>
        <taxon>Bacillariaceae</taxon>
        <taxon>Nitzschia</taxon>
    </lineage>
</organism>
<accession>A0A9K3Q5P8</accession>
<dbReference type="InterPro" id="IPR001611">
    <property type="entry name" value="Leu-rich_rpt"/>
</dbReference>
<dbReference type="Proteomes" id="UP000693970">
    <property type="component" value="Unassembled WGS sequence"/>
</dbReference>
<dbReference type="OrthoDB" id="46376at2759"/>
<gene>
    <name evidence="7" type="ORF">IV203_011283</name>
    <name evidence="8" type="ORF">IV203_032087</name>
</gene>
<dbReference type="PANTHER" id="PTHR48064:SF6">
    <property type="entry name" value="RECEPTOR-LIKE PROTEIN KINASE 2"/>
    <property type="match status" value="1"/>
</dbReference>
<dbReference type="AlphaFoldDB" id="A0A9K3Q5P8"/>
<dbReference type="GO" id="GO:0016020">
    <property type="term" value="C:membrane"/>
    <property type="evidence" value="ECO:0007669"/>
    <property type="project" value="UniProtKB-SubCell"/>
</dbReference>
<protein>
    <submittedName>
        <fullName evidence="8">Two component regulator</fullName>
    </submittedName>
</protein>
<keyword evidence="6" id="KW-0812">Transmembrane</keyword>
<evidence type="ECO:0000313" key="7">
    <source>
        <dbReference type="EMBL" id="KAG7337954.1"/>
    </source>
</evidence>
<evidence type="ECO:0000256" key="4">
    <source>
        <dbReference type="ARBA" id="ARBA00023136"/>
    </source>
</evidence>
<feature type="transmembrane region" description="Helical" evidence="6">
    <location>
        <begin position="187"/>
        <end position="212"/>
    </location>
</feature>
<evidence type="ECO:0000256" key="2">
    <source>
        <dbReference type="ARBA" id="ARBA00022729"/>
    </source>
</evidence>
<comment type="caution">
    <text evidence="8">The sequence shown here is derived from an EMBL/GenBank/DDBJ whole genome shotgun (WGS) entry which is preliminary data.</text>
</comment>
<keyword evidence="4 6" id="KW-0472">Membrane</keyword>
<evidence type="ECO:0000256" key="5">
    <source>
        <dbReference type="SAM" id="MobiDB-lite"/>
    </source>
</evidence>
<dbReference type="EMBL" id="JAGRRH010000069">
    <property type="protein sequence ID" value="KAG7337954.1"/>
    <property type="molecule type" value="Genomic_DNA"/>
</dbReference>
<keyword evidence="2" id="KW-0732">Signal</keyword>
<dbReference type="PANTHER" id="PTHR48064">
    <property type="entry name" value="OS01G0750400 PROTEIN"/>
    <property type="match status" value="1"/>
</dbReference>
<feature type="compositionally biased region" description="Polar residues" evidence="5">
    <location>
        <begin position="116"/>
        <end position="137"/>
    </location>
</feature>
<feature type="region of interest" description="Disordered" evidence="5">
    <location>
        <begin position="1"/>
        <end position="24"/>
    </location>
</feature>
<dbReference type="FunFam" id="3.80.10.10:FF:000400">
    <property type="entry name" value="Nuclear pore complex protein NUP107"/>
    <property type="match status" value="1"/>
</dbReference>
<reference evidence="8" key="2">
    <citation type="submission" date="2021-04" db="EMBL/GenBank/DDBJ databases">
        <authorList>
            <person name="Podell S."/>
        </authorList>
    </citation>
    <scope>NUCLEOTIDE SEQUENCE</scope>
    <source>
        <strain evidence="8">Hildebrandi</strain>
    </source>
</reference>
<keyword evidence="6" id="KW-1133">Transmembrane helix</keyword>